<feature type="region of interest" description="Disordered" evidence="1">
    <location>
        <begin position="279"/>
        <end position="309"/>
    </location>
</feature>
<gene>
    <name evidence="2" type="ORF">LSALG_LOCUS36601</name>
</gene>
<accession>A0AA35ZT24</accession>
<name>A0AA35ZT24_LACSI</name>
<feature type="compositionally biased region" description="Polar residues" evidence="1">
    <location>
        <begin position="279"/>
        <end position="294"/>
    </location>
</feature>
<evidence type="ECO:0000313" key="3">
    <source>
        <dbReference type="Proteomes" id="UP001177003"/>
    </source>
</evidence>
<sequence>MLNRVDPSNLVFVAYLQTIDTSVETGVLLPREEKQSKRWKKSDASSYEKPVKESKPKKSANKKPIIVEEFVLPEVSTAETKKVDPVVDEKEEEEIIPSKTGVLRRIKMKSKHLRKSSSPHVVRKQQVTHQGVLIREVTALVSPLSKKRRVEDMAKQISKKQKKKTRKIILSPESTEEDETILATPEANQEILTHDQTKDIPPKVSNVESSNEETQTLDITVHVSNTDTNVNKGEENPKTTTQGDSETFVSLPPQIIPISSTTNSPTFLQIINKTFTSIFSSQSTDPPKTNSPGQETVEMETDTDNEGFGGTFENLSFDDEEEEFPDHMLMKMKQYKILNSKLNSIIQSQADLGGGSSVSSLEVDMMLKMFEARVISKVSGIMRDSEARVLEKT</sequence>
<feature type="compositionally biased region" description="Polar residues" evidence="1">
    <location>
        <begin position="238"/>
        <end position="247"/>
    </location>
</feature>
<proteinExistence type="predicted"/>
<evidence type="ECO:0000256" key="1">
    <source>
        <dbReference type="SAM" id="MobiDB-lite"/>
    </source>
</evidence>
<protein>
    <submittedName>
        <fullName evidence="2">Uncharacterized protein</fullName>
    </submittedName>
</protein>
<feature type="region of interest" description="Disordered" evidence="1">
    <location>
        <begin position="32"/>
        <end position="61"/>
    </location>
</feature>
<dbReference type="AlphaFoldDB" id="A0AA35ZT24"/>
<feature type="region of interest" description="Disordered" evidence="1">
    <location>
        <begin position="227"/>
        <end position="247"/>
    </location>
</feature>
<keyword evidence="3" id="KW-1185">Reference proteome</keyword>
<dbReference type="Proteomes" id="UP001177003">
    <property type="component" value="Chromosome 8"/>
</dbReference>
<evidence type="ECO:0000313" key="2">
    <source>
        <dbReference type="EMBL" id="CAI9297814.1"/>
    </source>
</evidence>
<organism evidence="2 3">
    <name type="scientific">Lactuca saligna</name>
    <name type="common">Willowleaf lettuce</name>
    <dbReference type="NCBI Taxonomy" id="75948"/>
    <lineage>
        <taxon>Eukaryota</taxon>
        <taxon>Viridiplantae</taxon>
        <taxon>Streptophyta</taxon>
        <taxon>Embryophyta</taxon>
        <taxon>Tracheophyta</taxon>
        <taxon>Spermatophyta</taxon>
        <taxon>Magnoliopsida</taxon>
        <taxon>eudicotyledons</taxon>
        <taxon>Gunneridae</taxon>
        <taxon>Pentapetalae</taxon>
        <taxon>asterids</taxon>
        <taxon>campanulids</taxon>
        <taxon>Asterales</taxon>
        <taxon>Asteraceae</taxon>
        <taxon>Cichorioideae</taxon>
        <taxon>Cichorieae</taxon>
        <taxon>Lactucinae</taxon>
        <taxon>Lactuca</taxon>
    </lineage>
</organism>
<dbReference type="EMBL" id="OX465084">
    <property type="protein sequence ID" value="CAI9297814.1"/>
    <property type="molecule type" value="Genomic_DNA"/>
</dbReference>
<reference evidence="2" key="1">
    <citation type="submission" date="2023-04" db="EMBL/GenBank/DDBJ databases">
        <authorList>
            <person name="Vijverberg K."/>
            <person name="Xiong W."/>
            <person name="Schranz E."/>
        </authorList>
    </citation>
    <scope>NUCLEOTIDE SEQUENCE</scope>
</reference>